<comment type="caution">
    <text evidence="1">The sequence shown here is derived from an EMBL/GenBank/DDBJ whole genome shotgun (WGS) entry which is preliminary data.</text>
</comment>
<dbReference type="EMBL" id="CM042017">
    <property type="protein sequence ID" value="KAI3689106.1"/>
    <property type="molecule type" value="Genomic_DNA"/>
</dbReference>
<evidence type="ECO:0000313" key="1">
    <source>
        <dbReference type="EMBL" id="KAI3689106.1"/>
    </source>
</evidence>
<reference evidence="1 2" key="2">
    <citation type="journal article" date="2022" name="Mol. Ecol. Resour.">
        <title>The genomes of chicory, endive, great burdock and yacon provide insights into Asteraceae paleo-polyploidization history and plant inulin production.</title>
        <authorList>
            <person name="Fan W."/>
            <person name="Wang S."/>
            <person name="Wang H."/>
            <person name="Wang A."/>
            <person name="Jiang F."/>
            <person name="Liu H."/>
            <person name="Zhao H."/>
            <person name="Xu D."/>
            <person name="Zhang Y."/>
        </authorList>
    </citation>
    <scope>NUCLEOTIDE SEQUENCE [LARGE SCALE GENOMIC DNA]</scope>
    <source>
        <strain evidence="2">cv. Punajuju</strain>
        <tissue evidence="1">Leaves</tissue>
    </source>
</reference>
<accession>A0ACB8YUH9</accession>
<proteinExistence type="predicted"/>
<protein>
    <submittedName>
        <fullName evidence="1">Uncharacterized protein</fullName>
    </submittedName>
</protein>
<reference evidence="2" key="1">
    <citation type="journal article" date="2022" name="Mol. Ecol. Resour.">
        <title>The genomes of chicory, endive, great burdock and yacon provide insights into Asteraceae palaeo-polyploidization history and plant inulin production.</title>
        <authorList>
            <person name="Fan W."/>
            <person name="Wang S."/>
            <person name="Wang H."/>
            <person name="Wang A."/>
            <person name="Jiang F."/>
            <person name="Liu H."/>
            <person name="Zhao H."/>
            <person name="Xu D."/>
            <person name="Zhang Y."/>
        </authorList>
    </citation>
    <scope>NUCLEOTIDE SEQUENCE [LARGE SCALE GENOMIC DNA]</scope>
    <source>
        <strain evidence="2">cv. Punajuju</strain>
    </source>
</reference>
<name>A0ACB8YUH9_CICIN</name>
<gene>
    <name evidence="1" type="ORF">L2E82_47055</name>
</gene>
<sequence>MEEALSAIPQRGGKVNLTLGGVHLNNSGSVVVREDKKLLTVLFPGGRDGLAFTLNMLGVAPPHVCRNMVENGLNSSSSGADVSPRSTVKSTIQAPRRKFVHEGKLRKFGELVDVKSQEG</sequence>
<evidence type="ECO:0000313" key="2">
    <source>
        <dbReference type="Proteomes" id="UP001055811"/>
    </source>
</evidence>
<keyword evidence="2" id="KW-1185">Reference proteome</keyword>
<organism evidence="1 2">
    <name type="scientific">Cichorium intybus</name>
    <name type="common">Chicory</name>
    <dbReference type="NCBI Taxonomy" id="13427"/>
    <lineage>
        <taxon>Eukaryota</taxon>
        <taxon>Viridiplantae</taxon>
        <taxon>Streptophyta</taxon>
        <taxon>Embryophyta</taxon>
        <taxon>Tracheophyta</taxon>
        <taxon>Spermatophyta</taxon>
        <taxon>Magnoliopsida</taxon>
        <taxon>eudicotyledons</taxon>
        <taxon>Gunneridae</taxon>
        <taxon>Pentapetalae</taxon>
        <taxon>asterids</taxon>
        <taxon>campanulids</taxon>
        <taxon>Asterales</taxon>
        <taxon>Asteraceae</taxon>
        <taxon>Cichorioideae</taxon>
        <taxon>Cichorieae</taxon>
        <taxon>Cichoriinae</taxon>
        <taxon>Cichorium</taxon>
    </lineage>
</organism>
<dbReference type="Proteomes" id="UP001055811">
    <property type="component" value="Linkage Group LG09"/>
</dbReference>